<evidence type="ECO:0000313" key="6">
    <source>
        <dbReference type="Proteomes" id="UP000013827"/>
    </source>
</evidence>
<feature type="region of interest" description="Disordered" evidence="3">
    <location>
        <begin position="1"/>
        <end position="60"/>
    </location>
</feature>
<proteinExistence type="predicted"/>
<dbReference type="Proteomes" id="UP000013827">
    <property type="component" value="Unassembled WGS sequence"/>
</dbReference>
<dbReference type="PROSITE" id="PS00598">
    <property type="entry name" value="CHROMO_1"/>
    <property type="match status" value="1"/>
</dbReference>
<dbReference type="GO" id="GO:0005634">
    <property type="term" value="C:nucleus"/>
    <property type="evidence" value="ECO:0007669"/>
    <property type="project" value="UniProtKB-SubCell"/>
</dbReference>
<dbReference type="InterPro" id="IPR023779">
    <property type="entry name" value="Chromodomain_CS"/>
</dbReference>
<feature type="region of interest" description="Disordered" evidence="3">
    <location>
        <begin position="152"/>
        <end position="177"/>
    </location>
</feature>
<dbReference type="KEGG" id="ehx:EMIHUDRAFT_95157"/>
<comment type="subcellular location">
    <subcellularLocation>
        <location evidence="1">Nucleus</location>
    </subcellularLocation>
</comment>
<dbReference type="Gene3D" id="2.40.50.40">
    <property type="match status" value="1"/>
</dbReference>
<keyword evidence="6" id="KW-1185">Reference proteome</keyword>
<dbReference type="InterPro" id="IPR000953">
    <property type="entry name" value="Chromo/chromo_shadow_dom"/>
</dbReference>
<evidence type="ECO:0000259" key="4">
    <source>
        <dbReference type="PROSITE" id="PS50013"/>
    </source>
</evidence>
<keyword evidence="2" id="KW-0539">Nucleus</keyword>
<dbReference type="Pfam" id="PF00385">
    <property type="entry name" value="Chromo"/>
    <property type="match status" value="1"/>
</dbReference>
<dbReference type="InterPro" id="IPR016197">
    <property type="entry name" value="Chromo-like_dom_sf"/>
</dbReference>
<reference evidence="5" key="2">
    <citation type="submission" date="2024-10" db="UniProtKB">
        <authorList>
            <consortium name="EnsemblProtists"/>
        </authorList>
    </citation>
    <scope>IDENTIFICATION</scope>
</reference>
<feature type="compositionally biased region" description="Basic and acidic residues" evidence="3">
    <location>
        <begin position="1"/>
        <end position="34"/>
    </location>
</feature>
<feature type="compositionally biased region" description="Gly residues" evidence="3">
    <location>
        <begin position="154"/>
        <end position="168"/>
    </location>
</feature>
<evidence type="ECO:0000256" key="3">
    <source>
        <dbReference type="SAM" id="MobiDB-lite"/>
    </source>
</evidence>
<dbReference type="GeneID" id="17287239"/>
<dbReference type="InterPro" id="IPR023780">
    <property type="entry name" value="Chromo_domain"/>
</dbReference>
<evidence type="ECO:0000256" key="1">
    <source>
        <dbReference type="ARBA" id="ARBA00004123"/>
    </source>
</evidence>
<dbReference type="PaxDb" id="2903-EOD41969"/>
<dbReference type="AlphaFoldDB" id="A0A0D3L1T4"/>
<accession>A0A0D3L1T4</accession>
<dbReference type="RefSeq" id="XP_005794398.1">
    <property type="nucleotide sequence ID" value="XM_005794341.1"/>
</dbReference>
<dbReference type="EnsemblProtists" id="EOD41969">
    <property type="protein sequence ID" value="EOD41969"/>
    <property type="gene ID" value="EMIHUDRAFT_95157"/>
</dbReference>
<feature type="domain" description="Chromo" evidence="4">
    <location>
        <begin position="90"/>
        <end position="128"/>
    </location>
</feature>
<sequence length="292" mass="32060">MSERARHTGDGVARRKAHQERQRDEREQREEADRAAGTVLPPEEGRRRVGSGSMREASDSEWELIDVGGETEYWDTRVGGDENYLGEGAFRVEAVRGERRGQSGAVEYEIKWEGYASDENTWEEAEDVSADLVAEWHRERAAAAARGDMQVEAGGAGEGGASSGGVGTAGENTTGAARPGCSRVLRSALADALAEEWGEEEALLGDVEVPLLSPHGPDLSKHLRHLRRLLREFLAEEAKEGTGVPMQCTPTGQHPTMRWTIKFGRWLATTRLRVCISRTLLCARCVSVYVCL</sequence>
<dbReference type="CDD" id="cd00024">
    <property type="entry name" value="CD_CSD"/>
    <property type="match status" value="1"/>
</dbReference>
<name>A0A0D3L1T4_EMIH1</name>
<evidence type="ECO:0000256" key="2">
    <source>
        <dbReference type="ARBA" id="ARBA00023242"/>
    </source>
</evidence>
<dbReference type="SMART" id="SM00298">
    <property type="entry name" value="CHROMO"/>
    <property type="match status" value="1"/>
</dbReference>
<dbReference type="SUPFAM" id="SSF54160">
    <property type="entry name" value="Chromo domain-like"/>
    <property type="match status" value="1"/>
</dbReference>
<organism evidence="5 6">
    <name type="scientific">Emiliania huxleyi (strain CCMP1516)</name>
    <dbReference type="NCBI Taxonomy" id="280463"/>
    <lineage>
        <taxon>Eukaryota</taxon>
        <taxon>Haptista</taxon>
        <taxon>Haptophyta</taxon>
        <taxon>Prymnesiophyceae</taxon>
        <taxon>Isochrysidales</taxon>
        <taxon>Noelaerhabdaceae</taxon>
        <taxon>Emiliania</taxon>
    </lineage>
</organism>
<reference evidence="6" key="1">
    <citation type="journal article" date="2013" name="Nature">
        <title>Pan genome of the phytoplankton Emiliania underpins its global distribution.</title>
        <authorList>
            <person name="Read B.A."/>
            <person name="Kegel J."/>
            <person name="Klute M.J."/>
            <person name="Kuo A."/>
            <person name="Lefebvre S.C."/>
            <person name="Maumus F."/>
            <person name="Mayer C."/>
            <person name="Miller J."/>
            <person name="Monier A."/>
            <person name="Salamov A."/>
            <person name="Young J."/>
            <person name="Aguilar M."/>
            <person name="Claverie J.M."/>
            <person name="Frickenhaus S."/>
            <person name="Gonzalez K."/>
            <person name="Herman E.K."/>
            <person name="Lin Y.C."/>
            <person name="Napier J."/>
            <person name="Ogata H."/>
            <person name="Sarno A.F."/>
            <person name="Shmutz J."/>
            <person name="Schroeder D."/>
            <person name="de Vargas C."/>
            <person name="Verret F."/>
            <person name="von Dassow P."/>
            <person name="Valentin K."/>
            <person name="Van de Peer Y."/>
            <person name="Wheeler G."/>
            <person name="Dacks J.B."/>
            <person name="Delwiche C.F."/>
            <person name="Dyhrman S.T."/>
            <person name="Glockner G."/>
            <person name="John U."/>
            <person name="Richards T."/>
            <person name="Worden A.Z."/>
            <person name="Zhang X."/>
            <person name="Grigoriev I.V."/>
            <person name="Allen A.E."/>
            <person name="Bidle K."/>
            <person name="Borodovsky M."/>
            <person name="Bowler C."/>
            <person name="Brownlee C."/>
            <person name="Cock J.M."/>
            <person name="Elias M."/>
            <person name="Gladyshev V.N."/>
            <person name="Groth M."/>
            <person name="Guda C."/>
            <person name="Hadaegh A."/>
            <person name="Iglesias-Rodriguez M.D."/>
            <person name="Jenkins J."/>
            <person name="Jones B.M."/>
            <person name="Lawson T."/>
            <person name="Leese F."/>
            <person name="Lindquist E."/>
            <person name="Lobanov A."/>
            <person name="Lomsadze A."/>
            <person name="Malik S.B."/>
            <person name="Marsh M.E."/>
            <person name="Mackinder L."/>
            <person name="Mock T."/>
            <person name="Mueller-Roeber B."/>
            <person name="Pagarete A."/>
            <person name="Parker M."/>
            <person name="Probert I."/>
            <person name="Quesneville H."/>
            <person name="Raines C."/>
            <person name="Rensing S.A."/>
            <person name="Riano-Pachon D.M."/>
            <person name="Richier S."/>
            <person name="Rokitta S."/>
            <person name="Shiraiwa Y."/>
            <person name="Soanes D.M."/>
            <person name="van der Giezen M."/>
            <person name="Wahlund T.M."/>
            <person name="Williams B."/>
            <person name="Wilson W."/>
            <person name="Wolfe G."/>
            <person name="Wurch L.L."/>
        </authorList>
    </citation>
    <scope>NUCLEOTIDE SEQUENCE</scope>
</reference>
<evidence type="ECO:0000313" key="5">
    <source>
        <dbReference type="EnsemblProtists" id="EOD41969"/>
    </source>
</evidence>
<dbReference type="HOGENOM" id="CLU_037272_1_1_1"/>
<protein>
    <recommendedName>
        <fullName evidence="4">Chromo domain-containing protein</fullName>
    </recommendedName>
</protein>
<dbReference type="PROSITE" id="PS50013">
    <property type="entry name" value="CHROMO_2"/>
    <property type="match status" value="1"/>
</dbReference>